<comment type="caution">
    <text evidence="1">The sequence shown here is derived from an EMBL/GenBank/DDBJ whole genome shotgun (WGS) entry which is preliminary data.</text>
</comment>
<sequence length="236" mass="25877">MGFANVELWKNGAQPLGTLNGSDPNLVGTREVLWKEGGCVHHGSNENPRVNKCENWEEPASNVPSGKTDVFVGPSEATDFEKHVESHSLVEVQVVADSGSLESSSQSVSIEPCFDPSTGLYSVRPKILKGFNKFKPISPGLYLNKSWRFSELGKSSDSILESSRRGLKKVDIDDVEITNEGLSRSKKGGHLNNVTGGESLDGRMLEARASLEVCEELGLHFNADREEILKRFMDND</sequence>
<name>A0ABR2BDY1_9ROSI</name>
<proteinExistence type="predicted"/>
<gene>
    <name evidence="1" type="ORF">V6N12_067289</name>
</gene>
<organism evidence="1 2">
    <name type="scientific">Hibiscus sabdariffa</name>
    <name type="common">roselle</name>
    <dbReference type="NCBI Taxonomy" id="183260"/>
    <lineage>
        <taxon>Eukaryota</taxon>
        <taxon>Viridiplantae</taxon>
        <taxon>Streptophyta</taxon>
        <taxon>Embryophyta</taxon>
        <taxon>Tracheophyta</taxon>
        <taxon>Spermatophyta</taxon>
        <taxon>Magnoliopsida</taxon>
        <taxon>eudicotyledons</taxon>
        <taxon>Gunneridae</taxon>
        <taxon>Pentapetalae</taxon>
        <taxon>rosids</taxon>
        <taxon>malvids</taxon>
        <taxon>Malvales</taxon>
        <taxon>Malvaceae</taxon>
        <taxon>Malvoideae</taxon>
        <taxon>Hibiscus</taxon>
    </lineage>
</organism>
<reference evidence="1 2" key="1">
    <citation type="journal article" date="2024" name="G3 (Bethesda)">
        <title>Genome assembly of Hibiscus sabdariffa L. provides insights into metabolisms of medicinal natural products.</title>
        <authorList>
            <person name="Kim T."/>
        </authorList>
    </citation>
    <scope>NUCLEOTIDE SEQUENCE [LARGE SCALE GENOMIC DNA]</scope>
    <source>
        <strain evidence="1">TK-2024</strain>
        <tissue evidence="1">Old leaves</tissue>
    </source>
</reference>
<accession>A0ABR2BDY1</accession>
<evidence type="ECO:0000313" key="1">
    <source>
        <dbReference type="EMBL" id="KAK8505321.1"/>
    </source>
</evidence>
<keyword evidence="2" id="KW-1185">Reference proteome</keyword>
<dbReference type="Proteomes" id="UP001472677">
    <property type="component" value="Unassembled WGS sequence"/>
</dbReference>
<dbReference type="EMBL" id="JBBPBM010000128">
    <property type="protein sequence ID" value="KAK8505321.1"/>
    <property type="molecule type" value="Genomic_DNA"/>
</dbReference>
<evidence type="ECO:0000313" key="2">
    <source>
        <dbReference type="Proteomes" id="UP001472677"/>
    </source>
</evidence>
<protein>
    <submittedName>
        <fullName evidence="1">Uncharacterized protein</fullName>
    </submittedName>
</protein>